<evidence type="ECO:0000256" key="3">
    <source>
        <dbReference type="ARBA" id="ARBA00022692"/>
    </source>
</evidence>
<proteinExistence type="predicted"/>
<gene>
    <name evidence="8" type="ORF">ACFSUF_00610</name>
</gene>
<feature type="domain" description="PDGLE" evidence="7">
    <location>
        <begin position="23"/>
        <end position="110"/>
    </location>
</feature>
<sequence length="125" mass="13501">MKFHLSREKAVPHTEMKLTLSRWKWVGMMAGTVLIAGFLSPYASSKPDGLDRVAEDQDFASQASPVFTASPFPDYEAGGFSSSALKTGAAGIIGILALVGVLYGITYLLSKRGKADDQKHHRKAE</sequence>
<evidence type="ECO:0000256" key="6">
    <source>
        <dbReference type="SAM" id="Phobius"/>
    </source>
</evidence>
<dbReference type="Pfam" id="PF13190">
    <property type="entry name" value="PDGLE"/>
    <property type="match status" value="1"/>
</dbReference>
<accession>A0ABW5P9Z1</accession>
<evidence type="ECO:0000256" key="5">
    <source>
        <dbReference type="ARBA" id="ARBA00023136"/>
    </source>
</evidence>
<keyword evidence="9" id="KW-1185">Reference proteome</keyword>
<comment type="subcellular location">
    <subcellularLocation>
        <location evidence="1">Cell membrane</location>
    </subcellularLocation>
</comment>
<keyword evidence="2" id="KW-1003">Cell membrane</keyword>
<dbReference type="InterPro" id="IPR025937">
    <property type="entry name" value="PDGLE_dom"/>
</dbReference>
<evidence type="ECO:0000313" key="9">
    <source>
        <dbReference type="Proteomes" id="UP001597541"/>
    </source>
</evidence>
<evidence type="ECO:0000259" key="7">
    <source>
        <dbReference type="Pfam" id="PF13190"/>
    </source>
</evidence>
<comment type="caution">
    <text evidence="8">The sequence shown here is derived from an EMBL/GenBank/DDBJ whole genome shotgun (WGS) entry which is preliminary data.</text>
</comment>
<dbReference type="Proteomes" id="UP001597541">
    <property type="component" value="Unassembled WGS sequence"/>
</dbReference>
<feature type="transmembrane region" description="Helical" evidence="6">
    <location>
        <begin position="89"/>
        <end position="109"/>
    </location>
</feature>
<dbReference type="RefSeq" id="WP_377599086.1">
    <property type="nucleotide sequence ID" value="NZ_JBHUME010000002.1"/>
</dbReference>
<evidence type="ECO:0000256" key="1">
    <source>
        <dbReference type="ARBA" id="ARBA00004236"/>
    </source>
</evidence>
<name>A0ABW5P9Z1_9BACL</name>
<feature type="transmembrane region" description="Helical" evidence="6">
    <location>
        <begin position="25"/>
        <end position="43"/>
    </location>
</feature>
<protein>
    <submittedName>
        <fullName evidence="8">PDGLE domain-containing protein</fullName>
    </submittedName>
</protein>
<reference evidence="9" key="1">
    <citation type="journal article" date="2019" name="Int. J. Syst. Evol. Microbiol.">
        <title>The Global Catalogue of Microorganisms (GCM) 10K type strain sequencing project: providing services to taxonomists for standard genome sequencing and annotation.</title>
        <authorList>
            <consortium name="The Broad Institute Genomics Platform"/>
            <consortium name="The Broad Institute Genome Sequencing Center for Infectious Disease"/>
            <person name="Wu L."/>
            <person name="Ma J."/>
        </authorList>
    </citation>
    <scope>NUCLEOTIDE SEQUENCE [LARGE SCALE GENOMIC DNA]</scope>
    <source>
        <strain evidence="9">KCTC 3950</strain>
    </source>
</reference>
<organism evidence="8 9">
    <name type="scientific">Paenibacillus gansuensis</name>
    <dbReference type="NCBI Taxonomy" id="306542"/>
    <lineage>
        <taxon>Bacteria</taxon>
        <taxon>Bacillati</taxon>
        <taxon>Bacillota</taxon>
        <taxon>Bacilli</taxon>
        <taxon>Bacillales</taxon>
        <taxon>Paenibacillaceae</taxon>
        <taxon>Paenibacillus</taxon>
    </lineage>
</organism>
<evidence type="ECO:0000256" key="4">
    <source>
        <dbReference type="ARBA" id="ARBA00022989"/>
    </source>
</evidence>
<keyword evidence="4 6" id="KW-1133">Transmembrane helix</keyword>
<evidence type="ECO:0000256" key="2">
    <source>
        <dbReference type="ARBA" id="ARBA00022475"/>
    </source>
</evidence>
<evidence type="ECO:0000313" key="8">
    <source>
        <dbReference type="EMBL" id="MFD2610917.1"/>
    </source>
</evidence>
<keyword evidence="5 6" id="KW-0472">Membrane</keyword>
<dbReference type="EMBL" id="JBHUME010000002">
    <property type="protein sequence ID" value="MFD2610917.1"/>
    <property type="molecule type" value="Genomic_DNA"/>
</dbReference>
<keyword evidence="3 6" id="KW-0812">Transmembrane</keyword>